<reference evidence="3 4" key="1">
    <citation type="journal article" date="2017" name="BMC Genomics">
        <title>Genomic analysis of methanogenic archaea reveals a shift towards energy conservation.</title>
        <authorList>
            <person name="Gilmore S.P."/>
            <person name="Henske J.K."/>
            <person name="Sexton J.A."/>
            <person name="Solomon K.V."/>
            <person name="Seppala S."/>
            <person name="Yoo J.I."/>
            <person name="Huyett L.M."/>
            <person name="Pressman A."/>
            <person name="Cogan J.Z."/>
            <person name="Kivenson V."/>
            <person name="Peng X."/>
            <person name="Tan Y."/>
            <person name="Valentine D.L."/>
            <person name="O'Malley M.A."/>
        </authorList>
    </citation>
    <scope>NUCLEOTIDE SEQUENCE [LARGE SCALE GENOMIC DNA]</scope>
    <source>
        <strain evidence="3 4">XII</strain>
    </source>
</reference>
<keyword evidence="4" id="KW-1185">Reference proteome</keyword>
<name>A0AAX0Q9U3_9EURY</name>
<dbReference type="SUPFAM" id="SSF53850">
    <property type="entry name" value="Periplasmic binding protein-like II"/>
    <property type="match status" value="1"/>
</dbReference>
<dbReference type="PANTHER" id="PTHR35936:SF17">
    <property type="entry name" value="ARGININE-BINDING EXTRACELLULAR PROTEIN ARTP"/>
    <property type="match status" value="1"/>
</dbReference>
<evidence type="ECO:0000313" key="4">
    <source>
        <dbReference type="Proteomes" id="UP000243820"/>
    </source>
</evidence>
<feature type="domain" description="Solute-binding protein family 3/N-terminal" evidence="2">
    <location>
        <begin position="33"/>
        <end position="263"/>
    </location>
</feature>
<dbReference type="Proteomes" id="UP000243820">
    <property type="component" value="Unassembled WGS sequence"/>
</dbReference>
<protein>
    <recommendedName>
        <fullName evidence="2">Solute-binding protein family 3/N-terminal domain-containing protein</fullName>
    </recommendedName>
</protein>
<dbReference type="Gene3D" id="3.40.190.10">
    <property type="entry name" value="Periplasmic binding protein-like II"/>
    <property type="match status" value="2"/>
</dbReference>
<dbReference type="SMART" id="SM00062">
    <property type="entry name" value="PBPb"/>
    <property type="match status" value="1"/>
</dbReference>
<comment type="caution">
    <text evidence="3">The sequence shown here is derived from an EMBL/GenBank/DDBJ whole genome shotgun (WGS) entry which is preliminary data.</text>
</comment>
<dbReference type="PANTHER" id="PTHR35936">
    <property type="entry name" value="MEMBRANE-BOUND LYTIC MUREIN TRANSGLYCOSYLASE F"/>
    <property type="match status" value="1"/>
</dbReference>
<evidence type="ECO:0000313" key="3">
    <source>
        <dbReference type="EMBL" id="PAV10256.1"/>
    </source>
</evidence>
<dbReference type="AlphaFoldDB" id="A0AAX0Q9U3"/>
<dbReference type="RefSeq" id="WP_042696636.1">
    <property type="nucleotide sequence ID" value="NZ_LMVO01000001.1"/>
</dbReference>
<dbReference type="Pfam" id="PF00497">
    <property type="entry name" value="SBP_bac_3"/>
    <property type="match status" value="1"/>
</dbReference>
<evidence type="ECO:0000256" key="1">
    <source>
        <dbReference type="ARBA" id="ARBA00022729"/>
    </source>
</evidence>
<organism evidence="3 4">
    <name type="scientific">Methanocorpusculum parvum</name>
    <dbReference type="NCBI Taxonomy" id="2193"/>
    <lineage>
        <taxon>Archaea</taxon>
        <taxon>Methanobacteriati</taxon>
        <taxon>Methanobacteriota</taxon>
        <taxon>Stenosarchaea group</taxon>
        <taxon>Methanomicrobia</taxon>
        <taxon>Methanomicrobiales</taxon>
        <taxon>Methanocorpusculaceae</taxon>
        <taxon>Methanocorpusculum</taxon>
    </lineage>
</organism>
<dbReference type="EMBL" id="LMVO01000001">
    <property type="protein sequence ID" value="PAV10256.1"/>
    <property type="molecule type" value="Genomic_DNA"/>
</dbReference>
<dbReference type="PROSITE" id="PS51257">
    <property type="entry name" value="PROKAR_LIPOPROTEIN"/>
    <property type="match status" value="1"/>
</dbReference>
<sequence length="263" mass="28799">MDRKVFLGAIIALLVVAAVLTAGCVGTQSEKKTYIVGIDGDYPPYSYVDESGKFAGFDVESIRWIAEQEGFNVEIKAVAWDGIIPALLGNKIDMVYSGMTITPARAAQVTFSKPYWSVDQGVAVKKGSAVTMDQFKAGDVTIGVQRSCSADQYIQSDDFFGQAKYDQMVKDGKIKLYDTFPQSMVALENGLVQTVIFDDVNIKDYIKAKDAIIILGTIPTGEEYGVAMRNGDTELHTLINNGLTKLMASEKWNELLAKYIIEA</sequence>
<accession>A0AAX0Q9U3</accession>
<keyword evidence="1" id="KW-0732">Signal</keyword>
<gene>
    <name evidence="3" type="ORF">ASJ83_07330</name>
</gene>
<proteinExistence type="predicted"/>
<dbReference type="InterPro" id="IPR001638">
    <property type="entry name" value="Solute-binding_3/MltF_N"/>
</dbReference>
<dbReference type="CDD" id="cd13530">
    <property type="entry name" value="PBP2_peptides_like"/>
    <property type="match status" value="1"/>
</dbReference>
<evidence type="ECO:0000259" key="2">
    <source>
        <dbReference type="SMART" id="SM00062"/>
    </source>
</evidence>